<dbReference type="Proteomes" id="UP001107558">
    <property type="component" value="Chromosome 1"/>
</dbReference>
<organism evidence="1 2">
    <name type="scientific">Polypedilum vanderplanki</name>
    <name type="common">Sleeping chironomid midge</name>
    <dbReference type="NCBI Taxonomy" id="319348"/>
    <lineage>
        <taxon>Eukaryota</taxon>
        <taxon>Metazoa</taxon>
        <taxon>Ecdysozoa</taxon>
        <taxon>Arthropoda</taxon>
        <taxon>Hexapoda</taxon>
        <taxon>Insecta</taxon>
        <taxon>Pterygota</taxon>
        <taxon>Neoptera</taxon>
        <taxon>Endopterygota</taxon>
        <taxon>Diptera</taxon>
        <taxon>Nematocera</taxon>
        <taxon>Chironomoidea</taxon>
        <taxon>Chironomidae</taxon>
        <taxon>Chironominae</taxon>
        <taxon>Polypedilum</taxon>
        <taxon>Polypedilum</taxon>
    </lineage>
</organism>
<accession>A0A9J6CL97</accession>
<gene>
    <name evidence="1" type="ORF">PVAND_012336</name>
</gene>
<dbReference type="AlphaFoldDB" id="A0A9J6CL97"/>
<keyword evidence="2" id="KW-1185">Reference proteome</keyword>
<evidence type="ECO:0000313" key="1">
    <source>
        <dbReference type="EMBL" id="KAG5683026.1"/>
    </source>
</evidence>
<dbReference type="PANTHER" id="PTHR45752">
    <property type="entry name" value="LEUCINE-RICH REPEAT-CONTAINING"/>
    <property type="match status" value="1"/>
</dbReference>
<reference evidence="1" key="1">
    <citation type="submission" date="2021-03" db="EMBL/GenBank/DDBJ databases">
        <title>Chromosome level genome of the anhydrobiotic midge Polypedilum vanderplanki.</title>
        <authorList>
            <person name="Yoshida Y."/>
            <person name="Kikawada T."/>
            <person name="Gusev O."/>
        </authorList>
    </citation>
    <scope>NUCLEOTIDE SEQUENCE</scope>
    <source>
        <strain evidence="1">NIAS01</strain>
        <tissue evidence="1">Whole body or cell culture</tissue>
    </source>
</reference>
<proteinExistence type="predicted"/>
<protein>
    <submittedName>
        <fullName evidence="1">Uncharacterized protein</fullName>
    </submittedName>
</protein>
<dbReference type="InterPro" id="IPR050715">
    <property type="entry name" value="LRR-SigEffector_domain"/>
</dbReference>
<dbReference type="InterPro" id="IPR032675">
    <property type="entry name" value="LRR_dom_sf"/>
</dbReference>
<dbReference type="SUPFAM" id="SSF52047">
    <property type="entry name" value="RNI-like"/>
    <property type="match status" value="1"/>
</dbReference>
<evidence type="ECO:0000313" key="2">
    <source>
        <dbReference type="Proteomes" id="UP001107558"/>
    </source>
</evidence>
<sequence>MENFQNRVSQNFPYKLSLSKDVENAYFTYETSFETENLESEEKRAIYGELIDCDWGNDWNRKYIEISKLSSFNSTPKKSAVVISIDDDDDGNKQSKVNAEKSKFWWKKVKEIKRNQPRTLKEFALQKLIKNFKSGKFDERIICQDAIDFAYLADIKLPFNETLLEFDNEIYWKRFVASKTRDFVKLEELFRSKKTDWKSIAVELIYAEYVESLKATYFPSTHEKYEKFTRQFAKYIRELKINKIQPQTKEICNEFDKSIKIVNYKQKDCEHFPLDFFRELKNLEKLSISFHPPELKKNYNRRFFNVAIEDIKNLSIGLSSLEKLHTLEITQTNLENDEKIKFLLETLQNLKNLKCLSLTHCNIKSQNSGGYFEKFLENSSLEVLDLSHNELDFGFCQQFAKGLENLKQMLKLSLIMTGIFYNGLDEILKSISKCDKICELNISSCESEKFDNENTVINELKNLLENSTNLKVLEMPNNEIKDVIKRCEIIEALEKNFTLESMDVFNCGFTTKEELKVKILILRNVYYIKNPLLKKESFTEADEVEIINWLKRVKHPLILKYQEKFKFVPTEKFVKWKNEEARKKLCKEPIENYENYVVSNK</sequence>
<dbReference type="PANTHER" id="PTHR45752:SF187">
    <property type="entry name" value="LEUCINE-RICH REPEAT AND IQ DOMAIN-CONTAINING PROTEIN 4"/>
    <property type="match status" value="1"/>
</dbReference>
<dbReference type="OrthoDB" id="341587at2759"/>
<name>A0A9J6CL97_POLVA</name>
<dbReference type="EMBL" id="JADBJN010000001">
    <property type="protein sequence ID" value="KAG5683026.1"/>
    <property type="molecule type" value="Genomic_DNA"/>
</dbReference>
<dbReference type="Gene3D" id="3.80.10.10">
    <property type="entry name" value="Ribonuclease Inhibitor"/>
    <property type="match status" value="1"/>
</dbReference>
<comment type="caution">
    <text evidence="1">The sequence shown here is derived from an EMBL/GenBank/DDBJ whole genome shotgun (WGS) entry which is preliminary data.</text>
</comment>